<name>A0A511YX48_9CELL</name>
<dbReference type="Pfam" id="PF06224">
    <property type="entry name" value="AlkZ-like"/>
    <property type="match status" value="1"/>
</dbReference>
<dbReference type="EMBL" id="BJYK01000004">
    <property type="protein sequence ID" value="GEN79768.1"/>
    <property type="molecule type" value="Genomic_DNA"/>
</dbReference>
<organism evidence="1 2">
    <name type="scientific">Actinotalea fermentans</name>
    <dbReference type="NCBI Taxonomy" id="43671"/>
    <lineage>
        <taxon>Bacteria</taxon>
        <taxon>Bacillati</taxon>
        <taxon>Actinomycetota</taxon>
        <taxon>Actinomycetes</taxon>
        <taxon>Micrococcales</taxon>
        <taxon>Cellulomonadaceae</taxon>
        <taxon>Actinotalea</taxon>
    </lineage>
</organism>
<comment type="caution">
    <text evidence="1">The sequence shown here is derived from an EMBL/GenBank/DDBJ whole genome shotgun (WGS) entry which is preliminary data.</text>
</comment>
<dbReference type="PANTHER" id="PTHR30528:SF0">
    <property type="entry name" value="CYTOPLASMIC PROTEIN"/>
    <property type="match status" value="1"/>
</dbReference>
<reference evidence="1 2" key="1">
    <citation type="submission" date="2019-07" db="EMBL/GenBank/DDBJ databases">
        <title>Whole genome shotgun sequence of Actinotalea fermentans NBRC 105374.</title>
        <authorList>
            <person name="Hosoyama A."/>
            <person name="Uohara A."/>
            <person name="Ohji S."/>
            <person name="Ichikawa N."/>
        </authorList>
    </citation>
    <scope>NUCLEOTIDE SEQUENCE [LARGE SCALE GENOMIC DNA]</scope>
    <source>
        <strain evidence="1 2">NBRC 105374</strain>
    </source>
</reference>
<evidence type="ECO:0000313" key="1">
    <source>
        <dbReference type="EMBL" id="GEN79768.1"/>
    </source>
</evidence>
<protein>
    <recommendedName>
        <fullName evidence="3">Winged helix-turn-helix domain-containing protein</fullName>
    </recommendedName>
</protein>
<dbReference type="AlphaFoldDB" id="A0A511YX48"/>
<accession>A0A511YX48</accession>
<dbReference type="Proteomes" id="UP000321484">
    <property type="component" value="Unassembled WGS sequence"/>
</dbReference>
<evidence type="ECO:0008006" key="3">
    <source>
        <dbReference type="Google" id="ProtNLM"/>
    </source>
</evidence>
<gene>
    <name evidence="1" type="ORF">AFE02nite_15020</name>
</gene>
<dbReference type="OrthoDB" id="9787207at2"/>
<evidence type="ECO:0000313" key="2">
    <source>
        <dbReference type="Proteomes" id="UP000321484"/>
    </source>
</evidence>
<keyword evidence="2" id="KW-1185">Reference proteome</keyword>
<proteinExistence type="predicted"/>
<dbReference type="PANTHER" id="PTHR30528">
    <property type="entry name" value="CYTOPLASMIC PROTEIN"/>
    <property type="match status" value="1"/>
</dbReference>
<sequence length="358" mass="39334">MIELSVDEARRVAVAAQLLTADRPTDLVATVHRLTFLQLDPTAAVAPSADLVAWSRLGGTYRPEHLTRALDERRLFELGALVRPMSDVGLYLAVQPRPDSGASRWLEANDGFRRDVLARLRDAGPLQSRDIPDTAQVPWQSTGWTHQRNVTQMLEILAVRGQVAIAGRVGRQRLWDLPERVYPADVAVPTAEEAAHIRDERRLASLGIARDVTVAVPVEPITVGAAGEPATVAGVPGRWRVDPAALAVLDRAPAPRTALLSPFDRLIHDRVRAQQLFGYEYVLEMYKPADQRRWGYFALPVLHGNRLVGKLDAKADRKAGRLVVQALHEDLPLDADARDAVGREVQALADWLGLAPPG</sequence>
<dbReference type="InterPro" id="IPR009351">
    <property type="entry name" value="AlkZ-like"/>
</dbReference>